<dbReference type="Proteomes" id="UP000193633">
    <property type="component" value="Unassembled WGS sequence"/>
</dbReference>
<evidence type="ECO:0000313" key="2">
    <source>
        <dbReference type="EMBL" id="ORO39782.1"/>
    </source>
</evidence>
<evidence type="ECO:0000256" key="1">
    <source>
        <dbReference type="SAM" id="Phobius"/>
    </source>
</evidence>
<keyword evidence="1" id="KW-0812">Transmembrane</keyword>
<feature type="transmembrane region" description="Helical" evidence="1">
    <location>
        <begin position="40"/>
        <end position="61"/>
    </location>
</feature>
<dbReference type="RefSeq" id="WP_084852155.1">
    <property type="nucleotide sequence ID" value="NZ_NCUD01000045.1"/>
</dbReference>
<dbReference type="EMBL" id="NCUD01000045">
    <property type="protein sequence ID" value="ORO39782.1"/>
    <property type="molecule type" value="Genomic_DNA"/>
</dbReference>
<feature type="transmembrane region" description="Helical" evidence="1">
    <location>
        <begin position="122"/>
        <end position="140"/>
    </location>
</feature>
<evidence type="ECO:0000313" key="3">
    <source>
        <dbReference type="Proteomes" id="UP000193633"/>
    </source>
</evidence>
<keyword evidence="1" id="KW-1133">Transmembrane helix</keyword>
<accession>A0A1X1FZK2</accession>
<feature type="transmembrane region" description="Helical" evidence="1">
    <location>
        <begin position="192"/>
        <end position="211"/>
    </location>
</feature>
<organism evidence="2 3">
    <name type="scientific">Streptococcus oralis subsp. tigurinus</name>
    <dbReference type="NCBI Taxonomy" id="1077464"/>
    <lineage>
        <taxon>Bacteria</taxon>
        <taxon>Bacillati</taxon>
        <taxon>Bacillota</taxon>
        <taxon>Bacilli</taxon>
        <taxon>Lactobacillales</taxon>
        <taxon>Streptococcaceae</taxon>
        <taxon>Streptococcus</taxon>
    </lineage>
</organism>
<keyword evidence="1" id="KW-0472">Membrane</keyword>
<name>A0A1X1FZK2_STROR</name>
<dbReference type="AlphaFoldDB" id="A0A1X1FZK2"/>
<sequence length="218" mass="25297">MTIEKLKKNINTILNILQLSSLSLPFIYAINALKNTYTDIIRNILAVLLFIITGLAFWYAITLHDAYRKKKLSNSYEDSVKILFENKFDKICEKLFLNFVSLITICLFMIPEDIRTNNTKYIIFYLILTFLFGAPVYLAIDRYKEKGNSILSYLLFSYALISNIVIPIVTFFLRGSLLLEPILGLDTKSILILYPISLFLVIIALISCYFWEKNKSKR</sequence>
<comment type="caution">
    <text evidence="2">The sequence shown here is derived from an EMBL/GenBank/DDBJ whole genome shotgun (WGS) entry which is preliminary data.</text>
</comment>
<protein>
    <submittedName>
        <fullName evidence="2">Uncharacterized protein</fullName>
    </submittedName>
</protein>
<feature type="transmembrane region" description="Helical" evidence="1">
    <location>
        <begin position="12"/>
        <end position="34"/>
    </location>
</feature>
<feature type="transmembrane region" description="Helical" evidence="1">
    <location>
        <begin position="152"/>
        <end position="172"/>
    </location>
</feature>
<reference evidence="2 3" key="1">
    <citation type="journal article" date="2016" name="Eur. J. Clin. Microbiol. Infect. Dis.">
        <title>Whole genome sequencing as a tool for phylogenetic analysis of clinical strains of Mitis group streptococci.</title>
        <authorList>
            <person name="Rasmussen L.H."/>
            <person name="Dargis R."/>
            <person name="Hojholt K."/>
            <person name="Christensen J.J."/>
            <person name="Skovgaard O."/>
            <person name="Justesen U.S."/>
            <person name="Rosenvinge F.S."/>
            <person name="Moser C."/>
            <person name="Lukjancenko O."/>
            <person name="Rasmussen S."/>
            <person name="Nielsen X.C."/>
        </authorList>
    </citation>
    <scope>NUCLEOTIDE SEQUENCE [LARGE SCALE GENOMIC DNA]</scope>
    <source>
        <strain evidence="2 3">OD_339823_10</strain>
    </source>
</reference>
<gene>
    <name evidence="2" type="ORF">B7728_05630</name>
</gene>
<proteinExistence type="predicted"/>
<feature type="transmembrane region" description="Helical" evidence="1">
    <location>
        <begin position="91"/>
        <end position="110"/>
    </location>
</feature>